<dbReference type="RefSeq" id="WP_208230525.1">
    <property type="nucleotide sequence ID" value="NZ_CP050854.1"/>
</dbReference>
<evidence type="ECO:0000256" key="1">
    <source>
        <dbReference type="SAM" id="SignalP"/>
    </source>
</evidence>
<gene>
    <name evidence="2" type="ORF">HC231_08125</name>
</gene>
<feature type="chain" id="PRO_5046916855" evidence="1">
    <location>
        <begin position="23"/>
        <end position="238"/>
    </location>
</feature>
<dbReference type="Proteomes" id="UP000671960">
    <property type="component" value="Chromosome"/>
</dbReference>
<sequence length="238" mass="26893">MKQLKTALLALSLFTLTSFTYAGSLYTGQWRGETKSSQGADDVSMKIWLHESSGKIIGRYCLIYQSGNRTDCSGDDETNIRGKVEGSVKANITFDSWFGGKNGKAILVANGALLHWQLVEKPNGHQSYIPFYFELKKVSENYNDIKYIKEFSTKTYSMRIIDHCDNFISPCDNVTLMVISHKGNDAFMLPGKTIITKDNTLNFEFFDAEKDNRAELKENTFMLSIAGKSIIENGEWKK</sequence>
<name>A0ABX7UTI9_9GAMM</name>
<proteinExistence type="predicted"/>
<accession>A0ABX7UTI9</accession>
<protein>
    <submittedName>
        <fullName evidence="2">Uncharacterized protein</fullName>
    </submittedName>
</protein>
<keyword evidence="1" id="KW-0732">Signal</keyword>
<feature type="signal peptide" evidence="1">
    <location>
        <begin position="1"/>
        <end position="22"/>
    </location>
</feature>
<keyword evidence="3" id="KW-1185">Reference proteome</keyword>
<dbReference type="EMBL" id="CP050854">
    <property type="protein sequence ID" value="QTF07902.1"/>
    <property type="molecule type" value="Genomic_DNA"/>
</dbReference>
<evidence type="ECO:0000313" key="2">
    <source>
        <dbReference type="EMBL" id="QTF07902.1"/>
    </source>
</evidence>
<evidence type="ECO:0000313" key="3">
    <source>
        <dbReference type="Proteomes" id="UP000671960"/>
    </source>
</evidence>
<reference evidence="2 3" key="1">
    <citation type="submission" date="2020-03" db="EMBL/GenBank/DDBJ databases">
        <authorList>
            <person name="Bakhshi Ganjeh M."/>
        </authorList>
    </citation>
    <scope>NUCLEOTIDE SEQUENCE [LARGE SCALE GENOMIC DNA]</scope>
    <source>
        <strain evidence="3">Iran 50</strain>
    </source>
</reference>
<organism evidence="2 3">
    <name type="scientific">Brenneria izadpanahii</name>
    <dbReference type="NCBI Taxonomy" id="2722756"/>
    <lineage>
        <taxon>Bacteria</taxon>
        <taxon>Pseudomonadati</taxon>
        <taxon>Pseudomonadota</taxon>
        <taxon>Gammaproteobacteria</taxon>
        <taxon>Enterobacterales</taxon>
        <taxon>Pectobacteriaceae</taxon>
        <taxon>Brenneria</taxon>
    </lineage>
</organism>